<dbReference type="PROSITE" id="PS50088">
    <property type="entry name" value="ANK_REPEAT"/>
    <property type="match status" value="2"/>
</dbReference>
<dbReference type="InterPro" id="IPR036770">
    <property type="entry name" value="Ankyrin_rpt-contain_sf"/>
</dbReference>
<dbReference type="SUPFAM" id="SSF48403">
    <property type="entry name" value="Ankyrin repeat"/>
    <property type="match status" value="1"/>
</dbReference>
<dbReference type="AlphaFoldDB" id="A0A7J6XE63"/>
<gene>
    <name evidence="2" type="ORF">FRX31_003175</name>
</gene>
<dbReference type="PANTHER" id="PTHR24121:SF23">
    <property type="entry name" value="NO MECHANORECEPTOR POTENTIAL C, ISOFORM H"/>
    <property type="match status" value="1"/>
</dbReference>
<reference evidence="2 3" key="1">
    <citation type="submission" date="2020-06" db="EMBL/GenBank/DDBJ databases">
        <title>Transcriptomic and genomic resources for Thalictrum thalictroides and T. hernandezii: Facilitating candidate gene discovery in an emerging model plant lineage.</title>
        <authorList>
            <person name="Arias T."/>
            <person name="Riano-Pachon D.M."/>
            <person name="Di Stilio V.S."/>
        </authorList>
    </citation>
    <scope>NUCLEOTIDE SEQUENCE [LARGE SCALE GENOMIC DNA]</scope>
    <source>
        <strain evidence="3">cv. WT478/WT964</strain>
        <tissue evidence="2">Leaves</tissue>
    </source>
</reference>
<dbReference type="Pfam" id="PF12796">
    <property type="entry name" value="Ank_2"/>
    <property type="match status" value="2"/>
</dbReference>
<feature type="repeat" description="ANK" evidence="1">
    <location>
        <begin position="130"/>
        <end position="162"/>
    </location>
</feature>
<accession>A0A7J6XE63</accession>
<protein>
    <submittedName>
        <fullName evidence="2">Ankyrin repeat</fullName>
    </submittedName>
</protein>
<dbReference type="EMBL" id="JABWDY010001668">
    <property type="protein sequence ID" value="KAF5207238.1"/>
    <property type="molecule type" value="Genomic_DNA"/>
</dbReference>
<keyword evidence="1" id="KW-0040">ANK repeat</keyword>
<dbReference type="PROSITE" id="PS50297">
    <property type="entry name" value="ANK_REP_REGION"/>
    <property type="match status" value="2"/>
</dbReference>
<evidence type="ECO:0000256" key="1">
    <source>
        <dbReference type="PROSITE-ProRule" id="PRU00023"/>
    </source>
</evidence>
<proteinExistence type="predicted"/>
<dbReference type="InterPro" id="IPR002110">
    <property type="entry name" value="Ankyrin_rpt"/>
</dbReference>
<sequence length="250" mass="27816">MVKHILGMNVISSSVLNGQDNLGKTPLDDAAISENESIVLCLVQDHRVEKRLTVTKHLHWVVQKNNFAMMNLLMEAIPDLFKGIESEILLNSRDNNGDTILFKAAQENHLFLCKEIYERCPSLIYHKGEGGRTALHHAAVRGEPEMLKFLIDAGAKSYNEDDEEDIESGGGEKLHPKMLLTMVGEQGDTALHKAVLSHKLEAVRLLVDADPDFEYSSNISGDTPLMIAIREAQLNENKYDTGVSRMNPPS</sequence>
<dbReference type="Gene3D" id="1.25.40.20">
    <property type="entry name" value="Ankyrin repeat-containing domain"/>
    <property type="match status" value="2"/>
</dbReference>
<evidence type="ECO:0000313" key="2">
    <source>
        <dbReference type="EMBL" id="KAF5207238.1"/>
    </source>
</evidence>
<comment type="caution">
    <text evidence="2">The sequence shown here is derived from an EMBL/GenBank/DDBJ whole genome shotgun (WGS) entry which is preliminary data.</text>
</comment>
<organism evidence="2 3">
    <name type="scientific">Thalictrum thalictroides</name>
    <name type="common">Rue-anemone</name>
    <name type="synonym">Anemone thalictroides</name>
    <dbReference type="NCBI Taxonomy" id="46969"/>
    <lineage>
        <taxon>Eukaryota</taxon>
        <taxon>Viridiplantae</taxon>
        <taxon>Streptophyta</taxon>
        <taxon>Embryophyta</taxon>
        <taxon>Tracheophyta</taxon>
        <taxon>Spermatophyta</taxon>
        <taxon>Magnoliopsida</taxon>
        <taxon>Ranunculales</taxon>
        <taxon>Ranunculaceae</taxon>
        <taxon>Thalictroideae</taxon>
        <taxon>Thalictrum</taxon>
    </lineage>
</organism>
<evidence type="ECO:0000313" key="3">
    <source>
        <dbReference type="Proteomes" id="UP000554482"/>
    </source>
</evidence>
<dbReference type="SMART" id="SM00248">
    <property type="entry name" value="ANK"/>
    <property type="match status" value="5"/>
</dbReference>
<keyword evidence="3" id="KW-1185">Reference proteome</keyword>
<dbReference type="PANTHER" id="PTHR24121">
    <property type="entry name" value="NO MECHANORECEPTOR POTENTIAL C, ISOFORM D-RELATED"/>
    <property type="match status" value="1"/>
</dbReference>
<dbReference type="Proteomes" id="UP000554482">
    <property type="component" value="Unassembled WGS sequence"/>
</dbReference>
<dbReference type="OrthoDB" id="10040922at2759"/>
<feature type="repeat" description="ANK" evidence="1">
    <location>
        <begin position="186"/>
        <end position="218"/>
    </location>
</feature>
<name>A0A7J6XE63_THATH</name>